<dbReference type="InterPro" id="IPR028992">
    <property type="entry name" value="Hedgehog/Intein_dom"/>
</dbReference>
<dbReference type="AlphaFoldDB" id="A0A8X8GXF2"/>
<dbReference type="Proteomes" id="UP000484076">
    <property type="component" value="Unassembled WGS sequence"/>
</dbReference>
<sequence length="162" mass="17367">MTQNGTGKAGALAPVVTHRHSIALPEGAEVLTLDGALPVEYLGAGDRIITRAGARRLSGLRMTLLRPADVLRVGAGTLAHDRPAAALHLLPDQPVLLRDWRAKALCGAREALVPLHRLADGEYIRAARLAELRLFHLEFAEHVILYAGGMELGSRARRVAVA</sequence>
<proteinExistence type="predicted"/>
<keyword evidence="3" id="KW-1185">Reference proteome</keyword>
<evidence type="ECO:0000313" key="3">
    <source>
        <dbReference type="Proteomes" id="UP000484076"/>
    </source>
</evidence>
<feature type="domain" description="Hedgehog/Intein (Hint)" evidence="1">
    <location>
        <begin position="25"/>
        <end position="152"/>
    </location>
</feature>
<accession>A0A8X8GXF2</accession>
<dbReference type="RefSeq" id="WP_174539246.1">
    <property type="nucleotide sequence ID" value="NZ_WHUT02000001.1"/>
</dbReference>
<evidence type="ECO:0000259" key="1">
    <source>
        <dbReference type="Pfam" id="PF13403"/>
    </source>
</evidence>
<protein>
    <submittedName>
        <fullName evidence="2">Hint domain-containing protein</fullName>
    </submittedName>
</protein>
<gene>
    <name evidence="2" type="ORF">GEU84_000950</name>
</gene>
<dbReference type="EMBL" id="WHUT02000001">
    <property type="protein sequence ID" value="NUB42940.1"/>
    <property type="molecule type" value="Genomic_DNA"/>
</dbReference>
<comment type="caution">
    <text evidence="2">The sequence shown here is derived from an EMBL/GenBank/DDBJ whole genome shotgun (WGS) entry which is preliminary data.</text>
</comment>
<name>A0A8X8GXF2_9RHOB</name>
<evidence type="ECO:0000313" key="2">
    <source>
        <dbReference type="EMBL" id="NUB42940.1"/>
    </source>
</evidence>
<reference evidence="2" key="1">
    <citation type="submission" date="2020-05" db="EMBL/GenBank/DDBJ databases">
        <title>Fertoebacter nigrum gen. nov., sp. nov., a new member of the family Rhodobacteraceae.</title>
        <authorList>
            <person name="Szuroczki S."/>
            <person name="Abbaszade G."/>
            <person name="Buni D."/>
            <person name="Schumann P."/>
            <person name="Toth E."/>
        </authorList>
    </citation>
    <scope>NUCLEOTIDE SEQUENCE</scope>
    <source>
        <strain evidence="2">RG-N-1a</strain>
    </source>
</reference>
<dbReference type="Pfam" id="PF13403">
    <property type="entry name" value="Hint_2"/>
    <property type="match status" value="1"/>
</dbReference>
<organism evidence="2 3">
    <name type="scientific">Fertoeibacter niger</name>
    <dbReference type="NCBI Taxonomy" id="2656921"/>
    <lineage>
        <taxon>Bacteria</taxon>
        <taxon>Pseudomonadati</taxon>
        <taxon>Pseudomonadota</taxon>
        <taxon>Alphaproteobacteria</taxon>
        <taxon>Rhodobacterales</taxon>
        <taxon>Paracoccaceae</taxon>
        <taxon>Fertoeibacter</taxon>
    </lineage>
</organism>